<feature type="compositionally biased region" description="Polar residues" evidence="1">
    <location>
        <begin position="155"/>
        <end position="170"/>
    </location>
</feature>
<dbReference type="AlphaFoldDB" id="A0A0B1TM58"/>
<organism evidence="2 3">
    <name type="scientific">Oesophagostomum dentatum</name>
    <name type="common">Nodular worm</name>
    <dbReference type="NCBI Taxonomy" id="61180"/>
    <lineage>
        <taxon>Eukaryota</taxon>
        <taxon>Metazoa</taxon>
        <taxon>Ecdysozoa</taxon>
        <taxon>Nematoda</taxon>
        <taxon>Chromadorea</taxon>
        <taxon>Rhabditida</taxon>
        <taxon>Rhabditina</taxon>
        <taxon>Rhabditomorpha</taxon>
        <taxon>Strongyloidea</taxon>
        <taxon>Strongylidae</taxon>
        <taxon>Oesophagostomum</taxon>
    </lineage>
</organism>
<feature type="compositionally biased region" description="Basic and acidic residues" evidence="1">
    <location>
        <begin position="13"/>
        <end position="33"/>
    </location>
</feature>
<feature type="compositionally biased region" description="Polar residues" evidence="1">
    <location>
        <begin position="39"/>
        <end position="63"/>
    </location>
</feature>
<feature type="compositionally biased region" description="Polar residues" evidence="1">
    <location>
        <begin position="72"/>
        <end position="81"/>
    </location>
</feature>
<accession>A0A0B1TM58</accession>
<proteinExistence type="predicted"/>
<name>A0A0B1TM58_OESDE</name>
<protein>
    <submittedName>
        <fullName evidence="2">Uncharacterized protein</fullName>
    </submittedName>
</protein>
<gene>
    <name evidence="2" type="ORF">OESDEN_03104</name>
</gene>
<evidence type="ECO:0000313" key="3">
    <source>
        <dbReference type="Proteomes" id="UP000053660"/>
    </source>
</evidence>
<evidence type="ECO:0000313" key="2">
    <source>
        <dbReference type="EMBL" id="KHJ96922.1"/>
    </source>
</evidence>
<sequence length="185" mass="20221">MEDELNRMLGLKGGKDDSKEQSPPKDEAKERSPMDTILNRLTSSAPTNNKNNLPSPQRQSPPNALTKLFPPTSAQNQNKNQKAVRDFLSIAKEEIAAAAKKNVQPNSSPAPQRGAISGVRGSSQRRPPTFVVQSRNFASNPMFRTPPPSHEFFGSSHTHNTSPKLTDLKPSSVSAHIKKNSLFIA</sequence>
<reference evidence="2 3" key="1">
    <citation type="submission" date="2014-03" db="EMBL/GenBank/DDBJ databases">
        <title>Draft genome of the hookworm Oesophagostomum dentatum.</title>
        <authorList>
            <person name="Mitreva M."/>
        </authorList>
    </citation>
    <scope>NUCLEOTIDE SEQUENCE [LARGE SCALE GENOMIC DNA]</scope>
    <source>
        <strain evidence="2 3">OD-Hann</strain>
    </source>
</reference>
<dbReference type="Proteomes" id="UP000053660">
    <property type="component" value="Unassembled WGS sequence"/>
</dbReference>
<evidence type="ECO:0000256" key="1">
    <source>
        <dbReference type="SAM" id="MobiDB-lite"/>
    </source>
</evidence>
<feature type="region of interest" description="Disordered" evidence="1">
    <location>
        <begin position="99"/>
        <end position="170"/>
    </location>
</feature>
<dbReference type="EMBL" id="KN549558">
    <property type="protein sequence ID" value="KHJ96922.1"/>
    <property type="molecule type" value="Genomic_DNA"/>
</dbReference>
<keyword evidence="3" id="KW-1185">Reference proteome</keyword>
<feature type="region of interest" description="Disordered" evidence="1">
    <location>
        <begin position="1"/>
        <end position="83"/>
    </location>
</feature>
<feature type="compositionally biased region" description="Polar residues" evidence="1">
    <location>
        <begin position="120"/>
        <end position="139"/>
    </location>
</feature>
<dbReference type="OrthoDB" id="5857516at2759"/>